<accession>A0A0F9VIQ1</accession>
<feature type="transmembrane region" description="Helical" evidence="1">
    <location>
        <begin position="41"/>
        <end position="59"/>
    </location>
</feature>
<dbReference type="EMBL" id="LAZR01000344">
    <property type="protein sequence ID" value="KKN73381.1"/>
    <property type="molecule type" value="Genomic_DNA"/>
</dbReference>
<sequence length="66" mass="7077">MNKRVKASKTIWFNGIALVLAIALPVLAAQGYTGEIADEAQPIVVGAIAGINLVLRYFFTNTSLRS</sequence>
<organism evidence="2">
    <name type="scientific">marine sediment metagenome</name>
    <dbReference type="NCBI Taxonomy" id="412755"/>
    <lineage>
        <taxon>unclassified sequences</taxon>
        <taxon>metagenomes</taxon>
        <taxon>ecological metagenomes</taxon>
    </lineage>
</organism>
<comment type="caution">
    <text evidence="2">The sequence shown here is derived from an EMBL/GenBank/DDBJ whole genome shotgun (WGS) entry which is preliminary data.</text>
</comment>
<gene>
    <name evidence="2" type="ORF">LCGC14_0400840</name>
</gene>
<name>A0A0F9VIQ1_9ZZZZ</name>
<proteinExistence type="predicted"/>
<protein>
    <submittedName>
        <fullName evidence="2">Uncharacterized protein</fullName>
    </submittedName>
</protein>
<dbReference type="AlphaFoldDB" id="A0A0F9VIQ1"/>
<keyword evidence="1" id="KW-0812">Transmembrane</keyword>
<keyword evidence="1" id="KW-1133">Transmembrane helix</keyword>
<evidence type="ECO:0000256" key="1">
    <source>
        <dbReference type="SAM" id="Phobius"/>
    </source>
</evidence>
<keyword evidence="1" id="KW-0472">Membrane</keyword>
<evidence type="ECO:0000313" key="2">
    <source>
        <dbReference type="EMBL" id="KKN73381.1"/>
    </source>
</evidence>
<reference evidence="2" key="1">
    <citation type="journal article" date="2015" name="Nature">
        <title>Complex archaea that bridge the gap between prokaryotes and eukaryotes.</title>
        <authorList>
            <person name="Spang A."/>
            <person name="Saw J.H."/>
            <person name="Jorgensen S.L."/>
            <person name="Zaremba-Niedzwiedzka K."/>
            <person name="Martijn J."/>
            <person name="Lind A.E."/>
            <person name="van Eijk R."/>
            <person name="Schleper C."/>
            <person name="Guy L."/>
            <person name="Ettema T.J."/>
        </authorList>
    </citation>
    <scope>NUCLEOTIDE SEQUENCE</scope>
</reference>